<name>A0A6J4R782_9ACTN</name>
<organism evidence="2">
    <name type="scientific">uncultured Rubrobacteraceae bacterium</name>
    <dbReference type="NCBI Taxonomy" id="349277"/>
    <lineage>
        <taxon>Bacteria</taxon>
        <taxon>Bacillati</taxon>
        <taxon>Actinomycetota</taxon>
        <taxon>Rubrobacteria</taxon>
        <taxon>Rubrobacterales</taxon>
        <taxon>Rubrobacteraceae</taxon>
        <taxon>environmental samples</taxon>
    </lineage>
</organism>
<dbReference type="EMBL" id="CADCVI010000084">
    <property type="protein sequence ID" value="CAA9464749.1"/>
    <property type="molecule type" value="Genomic_DNA"/>
</dbReference>
<feature type="compositionally biased region" description="Basic residues" evidence="1">
    <location>
        <begin position="54"/>
        <end position="69"/>
    </location>
</feature>
<feature type="non-terminal residue" evidence="2">
    <location>
        <position position="1"/>
    </location>
</feature>
<feature type="compositionally biased region" description="Gly residues" evidence="1">
    <location>
        <begin position="88"/>
        <end position="100"/>
    </location>
</feature>
<feature type="compositionally biased region" description="Basic residues" evidence="1">
    <location>
        <begin position="253"/>
        <end position="262"/>
    </location>
</feature>
<evidence type="ECO:0000313" key="2">
    <source>
        <dbReference type="EMBL" id="CAA9464749.1"/>
    </source>
</evidence>
<dbReference type="EC" id="2.5.1.74" evidence="2"/>
<proteinExistence type="predicted"/>
<feature type="region of interest" description="Disordered" evidence="1">
    <location>
        <begin position="44"/>
        <end position="116"/>
    </location>
</feature>
<dbReference type="GO" id="GO:0046428">
    <property type="term" value="F:1,4-dihydroxy-2-naphthoate polyprenyltransferase activity"/>
    <property type="evidence" value="ECO:0007669"/>
    <property type="project" value="UniProtKB-EC"/>
</dbReference>
<feature type="region of interest" description="Disordered" evidence="1">
    <location>
        <begin position="131"/>
        <end position="292"/>
    </location>
</feature>
<feature type="compositionally biased region" description="Basic and acidic residues" evidence="1">
    <location>
        <begin position="70"/>
        <end position="85"/>
    </location>
</feature>
<feature type="non-terminal residue" evidence="2">
    <location>
        <position position="292"/>
    </location>
</feature>
<sequence length="292" mass="32073">AGRVVLAGPSVQLDGGGRPRALRDDAGVLRRGLRLGAFPGDARGELAHTGGHQHVQRVLRREARPRHGGLGRDRGFDRRGPDARPRGTLGGSGLLRGGGRPRVLPRLRRGLDDPGSRAALGARRIRLLGRAAPPRVHGGQRGRRLPVHGRPDRGYRVCGADHGPHAARLPGGPPDRRARGGDPARQQHPRHGVRPPGRQAHAAHRARAQRRYLRLPGPPARSLRLRRRPGRAGARTVECRPRPRQRPAPPRPLARHLVRARPRTPGPRGQEDGRPPRRVRPPVLRRRPARQL</sequence>
<reference evidence="2" key="1">
    <citation type="submission" date="2020-02" db="EMBL/GenBank/DDBJ databases">
        <authorList>
            <person name="Meier V. D."/>
        </authorList>
    </citation>
    <scope>NUCLEOTIDE SEQUENCE</scope>
    <source>
        <strain evidence="2">AVDCRST_MAG25</strain>
    </source>
</reference>
<evidence type="ECO:0000256" key="1">
    <source>
        <dbReference type="SAM" id="MobiDB-lite"/>
    </source>
</evidence>
<protein>
    <submittedName>
        <fullName evidence="2">1,4-dihydroxy-2-naphthoate polyprenyltransferase</fullName>
        <ecNumber evidence="2">2.5.1.74</ecNumber>
    </submittedName>
</protein>
<dbReference type="AlphaFoldDB" id="A0A6J4R782"/>
<keyword evidence="2" id="KW-0808">Transferase</keyword>
<accession>A0A6J4R782</accession>
<gene>
    <name evidence="2" type="ORF">AVDCRST_MAG25-1374</name>
</gene>
<feature type="compositionally biased region" description="Basic residues" evidence="1">
    <location>
        <begin position="276"/>
        <end position="292"/>
    </location>
</feature>
<feature type="compositionally biased region" description="Basic residues" evidence="1">
    <location>
        <begin position="138"/>
        <end position="147"/>
    </location>
</feature>
<feature type="compositionally biased region" description="Basic residues" evidence="1">
    <location>
        <begin position="201"/>
        <end position="213"/>
    </location>
</feature>